<dbReference type="PROSITE" id="PS50848">
    <property type="entry name" value="START"/>
    <property type="match status" value="1"/>
</dbReference>
<sequence>MNQEIYQEILDKALNETQKVRESKEGWNFIKKGKYLTLSNTQYKDLNYKMVKLEGIIPVNYEKAAEFYFHDNQAQKKVRNNIEEITKIEEISEETYIILVKLKAKLVIVSAREVIGVQSIKRLNQNEIVIYRANLNEHPKVPFKKNVIRCEGKIYGIFLTKVDENQTKFEAYLILDPKGNIPAFVVNFVTESLLSEFENDIINIIKQK</sequence>
<name>Q22DP1_TETTS</name>
<protein>
    <submittedName>
        <fullName evidence="6">START domain protein</fullName>
    </submittedName>
</protein>
<dbReference type="GO" id="GO:0008289">
    <property type="term" value="F:lipid binding"/>
    <property type="evidence" value="ECO:0007669"/>
    <property type="project" value="UniProtKB-KW"/>
</dbReference>
<feature type="domain" description="START" evidence="5">
    <location>
        <begin position="20"/>
        <end position="208"/>
    </location>
</feature>
<dbReference type="RefSeq" id="XP_001031076.1">
    <property type="nucleotide sequence ID" value="XM_001031076.3"/>
</dbReference>
<dbReference type="Gene3D" id="3.30.530.20">
    <property type="match status" value="1"/>
</dbReference>
<evidence type="ECO:0000256" key="1">
    <source>
        <dbReference type="ARBA" id="ARBA00022448"/>
    </source>
</evidence>
<dbReference type="EMBL" id="GG662503">
    <property type="protein sequence ID" value="EAR83413.1"/>
    <property type="molecule type" value="Genomic_DNA"/>
</dbReference>
<dbReference type="PANTHER" id="PTHR46374">
    <property type="entry name" value="PROTEIN CBG07384"/>
    <property type="match status" value="1"/>
</dbReference>
<keyword evidence="7" id="KW-1185">Reference proteome</keyword>
<comment type="function">
    <text evidence="4">May be involved in the intracellular transport of sterols or other lipids. May bind cholesterol or other sterols.</text>
</comment>
<proteinExistence type="predicted"/>
<evidence type="ECO:0000313" key="6">
    <source>
        <dbReference type="EMBL" id="EAR83413.1"/>
    </source>
</evidence>
<dbReference type="Proteomes" id="UP000009168">
    <property type="component" value="Unassembled WGS sequence"/>
</dbReference>
<dbReference type="SUPFAM" id="SSF55961">
    <property type="entry name" value="Bet v1-like"/>
    <property type="match status" value="1"/>
</dbReference>
<gene>
    <name evidence="6" type="ORF">TTHERM_00939010</name>
</gene>
<organism evidence="6 7">
    <name type="scientific">Tetrahymena thermophila (strain SB210)</name>
    <dbReference type="NCBI Taxonomy" id="312017"/>
    <lineage>
        <taxon>Eukaryota</taxon>
        <taxon>Sar</taxon>
        <taxon>Alveolata</taxon>
        <taxon>Ciliophora</taxon>
        <taxon>Intramacronucleata</taxon>
        <taxon>Oligohymenophorea</taxon>
        <taxon>Hymenostomatida</taxon>
        <taxon>Tetrahymenina</taxon>
        <taxon>Tetrahymenidae</taxon>
        <taxon>Tetrahymena</taxon>
    </lineage>
</organism>
<reference evidence="7" key="1">
    <citation type="journal article" date="2006" name="PLoS Biol.">
        <title>Macronuclear genome sequence of the ciliate Tetrahymena thermophila, a model eukaryote.</title>
        <authorList>
            <person name="Eisen J.A."/>
            <person name="Coyne R.S."/>
            <person name="Wu M."/>
            <person name="Wu D."/>
            <person name="Thiagarajan M."/>
            <person name="Wortman J.R."/>
            <person name="Badger J.H."/>
            <person name="Ren Q."/>
            <person name="Amedeo P."/>
            <person name="Jones K.M."/>
            <person name="Tallon L.J."/>
            <person name="Delcher A.L."/>
            <person name="Salzberg S.L."/>
            <person name="Silva J.C."/>
            <person name="Haas B.J."/>
            <person name="Majoros W.H."/>
            <person name="Farzad M."/>
            <person name="Carlton J.M."/>
            <person name="Smith R.K. Jr."/>
            <person name="Garg J."/>
            <person name="Pearlman R.E."/>
            <person name="Karrer K.M."/>
            <person name="Sun L."/>
            <person name="Manning G."/>
            <person name="Elde N.C."/>
            <person name="Turkewitz A.P."/>
            <person name="Asai D.J."/>
            <person name="Wilkes D.E."/>
            <person name="Wang Y."/>
            <person name="Cai H."/>
            <person name="Collins K."/>
            <person name="Stewart B.A."/>
            <person name="Lee S.R."/>
            <person name="Wilamowska K."/>
            <person name="Weinberg Z."/>
            <person name="Ruzzo W.L."/>
            <person name="Wloga D."/>
            <person name="Gaertig J."/>
            <person name="Frankel J."/>
            <person name="Tsao C.-C."/>
            <person name="Gorovsky M.A."/>
            <person name="Keeling P.J."/>
            <person name="Waller R.F."/>
            <person name="Patron N.J."/>
            <person name="Cherry J.M."/>
            <person name="Stover N.A."/>
            <person name="Krieger C.J."/>
            <person name="del Toro C."/>
            <person name="Ryder H.F."/>
            <person name="Williamson S.C."/>
            <person name="Barbeau R.A."/>
            <person name="Hamilton E.P."/>
            <person name="Orias E."/>
        </authorList>
    </citation>
    <scope>NUCLEOTIDE SEQUENCE [LARGE SCALE GENOMIC DNA]</scope>
    <source>
        <strain evidence="7">SB210</strain>
    </source>
</reference>
<evidence type="ECO:0000313" key="7">
    <source>
        <dbReference type="Proteomes" id="UP000009168"/>
    </source>
</evidence>
<dbReference type="STRING" id="312017.Q22DP1"/>
<dbReference type="GeneID" id="7834579"/>
<dbReference type="OrthoDB" id="2344588at2759"/>
<evidence type="ECO:0000259" key="5">
    <source>
        <dbReference type="PROSITE" id="PS50848"/>
    </source>
</evidence>
<dbReference type="KEGG" id="tet:TTHERM_00939010"/>
<evidence type="ECO:0000256" key="3">
    <source>
        <dbReference type="ARBA" id="ARBA00023121"/>
    </source>
</evidence>
<dbReference type="InParanoid" id="Q22DP1"/>
<dbReference type="InterPro" id="IPR002913">
    <property type="entry name" value="START_lipid-bd_dom"/>
</dbReference>
<evidence type="ECO:0000256" key="2">
    <source>
        <dbReference type="ARBA" id="ARBA00023055"/>
    </source>
</evidence>
<dbReference type="InterPro" id="IPR043556">
    <property type="entry name" value="StARD5/6"/>
</dbReference>
<keyword evidence="1" id="KW-0813">Transport</keyword>
<accession>Q22DP1</accession>
<evidence type="ECO:0000256" key="4">
    <source>
        <dbReference type="ARBA" id="ARBA00024750"/>
    </source>
</evidence>
<dbReference type="InterPro" id="IPR023393">
    <property type="entry name" value="START-like_dom_sf"/>
</dbReference>
<dbReference type="HOGENOM" id="CLU_086530_0_0_1"/>
<dbReference type="AlphaFoldDB" id="Q22DP1"/>
<dbReference type="PANTHER" id="PTHR46374:SF1">
    <property type="entry name" value="START DOMAIN-CONTAINING PROTEIN"/>
    <property type="match status" value="1"/>
</dbReference>
<keyword evidence="2" id="KW-0445">Lipid transport</keyword>
<dbReference type="GO" id="GO:0006869">
    <property type="term" value="P:lipid transport"/>
    <property type="evidence" value="ECO:0007669"/>
    <property type="project" value="UniProtKB-KW"/>
</dbReference>
<dbReference type="CDD" id="cd00177">
    <property type="entry name" value="START"/>
    <property type="match status" value="1"/>
</dbReference>
<keyword evidence="3" id="KW-0446">Lipid-binding</keyword>
<dbReference type="eggNOG" id="ENOG502R2XH">
    <property type="taxonomic scope" value="Eukaryota"/>
</dbReference>
<dbReference type="Pfam" id="PF01852">
    <property type="entry name" value="START"/>
    <property type="match status" value="1"/>
</dbReference>